<dbReference type="GO" id="GO:0032991">
    <property type="term" value="C:protein-containing complex"/>
    <property type="evidence" value="ECO:0007669"/>
    <property type="project" value="UniProtKB-ARBA"/>
</dbReference>
<comment type="caution">
    <text evidence="3">The sequence shown here is derived from an EMBL/GenBank/DDBJ whole genome shotgun (WGS) entry which is preliminary data.</text>
</comment>
<keyword evidence="4" id="KW-1185">Reference proteome</keyword>
<sequence length="460" mass="51907">MAKRICPCGICDNVNRPSACAACINSSLVDRYKLLKRFSRRRDSLRTKVESLLKAKHEADEQHHWKLMHSDRILKLKEKMKDSESKLKKRKVELAKKQQLLDVRSRSLALASAELAKKQVEQLGQHDPNLVQLDNINSELHKRRRLIFRQLCRVFPLKPKLSSSVGSSLNNSQLWTICGVQLPIRDDPQSVGKQELGTSLGYLLQLVQLAASYLCTPLLHDGRLNGSFSSIWQRTSYWNATCSRSGEYPLYTAKKFSLSDENTFSDNGASIMGFSNIEGIGEERIEIGYDSSYKYGSSSVQNLEMHAAVQKGIKLLKQSVGCITYYGFNELLPSSPSNMTTLQAFSELLHLLSEREVKLRAPQRQLISSLSDSTLSTMSSMDMHGCSKDHKEFKVVVKGNSDISSSFYYIGRDLDYGEGKFAESCLDEWDLVEHITLPPPPSNSEDVEHWTRAMIVDATK</sequence>
<dbReference type="AlphaFoldDB" id="A0A8T2Q0M6"/>
<dbReference type="GO" id="GO:0005768">
    <property type="term" value="C:endosome"/>
    <property type="evidence" value="ECO:0007669"/>
    <property type="project" value="TreeGrafter"/>
</dbReference>
<dbReference type="OrthoDB" id="2019752at2759"/>
<reference evidence="3" key="1">
    <citation type="submission" date="2021-08" db="EMBL/GenBank/DDBJ databases">
        <title>WGS assembly of Ceratopteris richardii.</title>
        <authorList>
            <person name="Marchant D.B."/>
            <person name="Chen G."/>
            <person name="Jenkins J."/>
            <person name="Shu S."/>
            <person name="Leebens-Mack J."/>
            <person name="Grimwood J."/>
            <person name="Schmutz J."/>
            <person name="Soltis P."/>
            <person name="Soltis D."/>
            <person name="Chen Z.-H."/>
        </authorList>
    </citation>
    <scope>NUCLEOTIDE SEQUENCE</scope>
    <source>
        <strain evidence="3">Whitten #5841</strain>
        <tissue evidence="3">Leaf</tissue>
    </source>
</reference>
<dbReference type="GO" id="GO:0000149">
    <property type="term" value="F:SNARE binding"/>
    <property type="evidence" value="ECO:0007669"/>
    <property type="project" value="TreeGrafter"/>
</dbReference>
<name>A0A8T2Q0M6_CERRI</name>
<dbReference type="PANTHER" id="PTHR15157">
    <property type="entry name" value="UV RADIATION RESISTANCE-ASSOCIATED GENE PROTEIN"/>
    <property type="match status" value="1"/>
</dbReference>
<dbReference type="InterPro" id="IPR018791">
    <property type="entry name" value="UV_resistance/autophagy_Atg14"/>
</dbReference>
<gene>
    <name evidence="3" type="ORF">KP509_39G054200</name>
</gene>
<dbReference type="GO" id="GO:0000323">
    <property type="term" value="C:lytic vacuole"/>
    <property type="evidence" value="ECO:0007669"/>
    <property type="project" value="TreeGrafter"/>
</dbReference>
<protein>
    <submittedName>
        <fullName evidence="3">Uncharacterized protein</fullName>
    </submittedName>
</protein>
<feature type="coiled-coil region" evidence="2">
    <location>
        <begin position="35"/>
        <end position="93"/>
    </location>
</feature>
<dbReference type="Proteomes" id="UP000825935">
    <property type="component" value="Chromosome 39"/>
</dbReference>
<keyword evidence="1 2" id="KW-0175">Coiled coil</keyword>
<dbReference type="OMA" id="TCAICEN"/>
<evidence type="ECO:0000256" key="2">
    <source>
        <dbReference type="SAM" id="Coils"/>
    </source>
</evidence>
<evidence type="ECO:0000313" key="3">
    <source>
        <dbReference type="EMBL" id="KAH7277497.1"/>
    </source>
</evidence>
<evidence type="ECO:0000313" key="4">
    <source>
        <dbReference type="Proteomes" id="UP000825935"/>
    </source>
</evidence>
<dbReference type="EMBL" id="CM035444">
    <property type="protein sequence ID" value="KAH7277497.1"/>
    <property type="molecule type" value="Genomic_DNA"/>
</dbReference>
<dbReference type="GO" id="GO:0035493">
    <property type="term" value="P:SNARE complex assembly"/>
    <property type="evidence" value="ECO:0007669"/>
    <property type="project" value="TreeGrafter"/>
</dbReference>
<dbReference type="PANTHER" id="PTHR15157:SF5">
    <property type="entry name" value="UV RADIATION RESISTANCE-ASSOCIATED GENE PROTEIN"/>
    <property type="match status" value="1"/>
</dbReference>
<accession>A0A8T2Q0M6</accession>
<organism evidence="3 4">
    <name type="scientific">Ceratopteris richardii</name>
    <name type="common">Triangle waterfern</name>
    <dbReference type="NCBI Taxonomy" id="49495"/>
    <lineage>
        <taxon>Eukaryota</taxon>
        <taxon>Viridiplantae</taxon>
        <taxon>Streptophyta</taxon>
        <taxon>Embryophyta</taxon>
        <taxon>Tracheophyta</taxon>
        <taxon>Polypodiopsida</taxon>
        <taxon>Polypodiidae</taxon>
        <taxon>Polypodiales</taxon>
        <taxon>Pteridineae</taxon>
        <taxon>Pteridaceae</taxon>
        <taxon>Parkerioideae</taxon>
        <taxon>Ceratopteris</taxon>
    </lineage>
</organism>
<evidence type="ECO:0000256" key="1">
    <source>
        <dbReference type="ARBA" id="ARBA00023054"/>
    </source>
</evidence>
<dbReference type="Pfam" id="PF10186">
    <property type="entry name" value="ATG14"/>
    <property type="match status" value="1"/>
</dbReference>
<proteinExistence type="predicted"/>